<comment type="caution">
    <text evidence="3">The sequence shown here is derived from an EMBL/GenBank/DDBJ whole genome shotgun (WGS) entry which is preliminary data.</text>
</comment>
<feature type="compositionally biased region" description="Basic and acidic residues" evidence="1">
    <location>
        <begin position="75"/>
        <end position="106"/>
    </location>
</feature>
<dbReference type="AlphaFoldDB" id="A0A9N8DZV5"/>
<feature type="signal peptide" evidence="2">
    <location>
        <begin position="1"/>
        <end position="22"/>
    </location>
</feature>
<sequence length="373" mass="41047">MKAVPSLLLFWFLCLFRSTVVAVDDDVAETEYKFSISMPDDNSGRLLRQQRKRRISNAAAPLTQATTTTGAAHQVGKESRPEKKATMTTIRDDRRLKSDSKNKDKTGATVNPMTEEDKLFWDRLLSDEVASILPAETRPPVPCPTRIDVDCMTVDGGNPCTSVVPPANGTGDDCLVEVEFIYTISNDGTETERIYSLQVTRGLESIVITDIPDAIPTVDLPPGDVIVAPVLREIDVCTETGIGAFNTVAKLLTGPPSSISVEITCVSEEGEECQRISQAPTPDDCLLDVIYTYTVENTGVADFNIFEFTRARDGEFANLMPLLDTVFLASDATTAVQEREEIDRCVSQSFFTQVKVRKVPTVDLLCEDRDTYP</sequence>
<evidence type="ECO:0000313" key="4">
    <source>
        <dbReference type="Proteomes" id="UP001153069"/>
    </source>
</evidence>
<reference evidence="3" key="1">
    <citation type="submission" date="2020-06" db="EMBL/GenBank/DDBJ databases">
        <authorList>
            <consortium name="Plant Systems Biology data submission"/>
        </authorList>
    </citation>
    <scope>NUCLEOTIDE SEQUENCE</scope>
    <source>
        <strain evidence="3">D6</strain>
    </source>
</reference>
<feature type="chain" id="PRO_5040405132" evidence="2">
    <location>
        <begin position="23"/>
        <end position="373"/>
    </location>
</feature>
<name>A0A9N8DZV5_9STRA</name>
<accession>A0A9N8DZV5</accession>
<evidence type="ECO:0000256" key="1">
    <source>
        <dbReference type="SAM" id="MobiDB-lite"/>
    </source>
</evidence>
<evidence type="ECO:0000313" key="3">
    <source>
        <dbReference type="EMBL" id="CAB9511350.1"/>
    </source>
</evidence>
<gene>
    <name evidence="3" type="ORF">SEMRO_481_G151510.1</name>
</gene>
<dbReference type="Proteomes" id="UP001153069">
    <property type="component" value="Unassembled WGS sequence"/>
</dbReference>
<protein>
    <submittedName>
        <fullName evidence="3">Uncharacterized protein</fullName>
    </submittedName>
</protein>
<dbReference type="OrthoDB" id="56379at2759"/>
<keyword evidence="4" id="KW-1185">Reference proteome</keyword>
<evidence type="ECO:0000256" key="2">
    <source>
        <dbReference type="SAM" id="SignalP"/>
    </source>
</evidence>
<feature type="compositionally biased region" description="Low complexity" evidence="1">
    <location>
        <begin position="58"/>
        <end position="72"/>
    </location>
</feature>
<keyword evidence="2" id="KW-0732">Signal</keyword>
<proteinExistence type="predicted"/>
<dbReference type="EMBL" id="CAICTM010000480">
    <property type="protein sequence ID" value="CAB9511350.1"/>
    <property type="molecule type" value="Genomic_DNA"/>
</dbReference>
<organism evidence="3 4">
    <name type="scientific">Seminavis robusta</name>
    <dbReference type="NCBI Taxonomy" id="568900"/>
    <lineage>
        <taxon>Eukaryota</taxon>
        <taxon>Sar</taxon>
        <taxon>Stramenopiles</taxon>
        <taxon>Ochrophyta</taxon>
        <taxon>Bacillariophyta</taxon>
        <taxon>Bacillariophyceae</taxon>
        <taxon>Bacillariophycidae</taxon>
        <taxon>Naviculales</taxon>
        <taxon>Naviculaceae</taxon>
        <taxon>Seminavis</taxon>
    </lineage>
</organism>
<feature type="region of interest" description="Disordered" evidence="1">
    <location>
        <begin position="56"/>
        <end position="110"/>
    </location>
</feature>